<dbReference type="ExpressionAtlas" id="A0A2K3NS41">
    <property type="expression patterns" value="baseline"/>
</dbReference>
<keyword evidence="8" id="KW-0548">Nucleotidyltransferase</keyword>
<name>A0A2K3NS41_TRIPR</name>
<dbReference type="PROSITE" id="PS50994">
    <property type="entry name" value="INTEGRASE"/>
    <property type="match status" value="1"/>
</dbReference>
<reference evidence="13 14" key="2">
    <citation type="journal article" date="2017" name="Front. Plant Sci.">
        <title>Gene Classification and Mining of Molecular Markers Useful in Red Clover (Trifolium pratense) Breeding.</title>
        <authorList>
            <person name="Istvanek J."/>
            <person name="Dluhosova J."/>
            <person name="Dluhos P."/>
            <person name="Patkova L."/>
            <person name="Nedelnik J."/>
            <person name="Repkova J."/>
        </authorList>
    </citation>
    <scope>NUCLEOTIDE SEQUENCE [LARGE SCALE GENOMIC DNA]</scope>
    <source>
        <strain evidence="14">cv. Tatra</strain>
        <tissue evidence="13">Young leaves</tissue>
    </source>
</reference>
<gene>
    <name evidence="13" type="ORF">L195_g002313</name>
</gene>
<dbReference type="PANTHER" id="PTHR42648:SF11">
    <property type="entry name" value="TRANSPOSON TY4-P GAG-POL POLYPROTEIN"/>
    <property type="match status" value="1"/>
</dbReference>
<organism evidence="13 14">
    <name type="scientific">Trifolium pratense</name>
    <name type="common">Red clover</name>
    <dbReference type="NCBI Taxonomy" id="57577"/>
    <lineage>
        <taxon>Eukaryota</taxon>
        <taxon>Viridiplantae</taxon>
        <taxon>Streptophyta</taxon>
        <taxon>Embryophyta</taxon>
        <taxon>Tracheophyta</taxon>
        <taxon>Spermatophyta</taxon>
        <taxon>Magnoliopsida</taxon>
        <taxon>eudicotyledons</taxon>
        <taxon>Gunneridae</taxon>
        <taxon>Pentapetalae</taxon>
        <taxon>rosids</taxon>
        <taxon>fabids</taxon>
        <taxon>Fabales</taxon>
        <taxon>Fabaceae</taxon>
        <taxon>Papilionoideae</taxon>
        <taxon>50 kb inversion clade</taxon>
        <taxon>NPAAA clade</taxon>
        <taxon>Hologalegina</taxon>
        <taxon>IRL clade</taxon>
        <taxon>Trifolieae</taxon>
        <taxon>Trifolium</taxon>
    </lineage>
</organism>
<evidence type="ECO:0000256" key="3">
    <source>
        <dbReference type="ARBA" id="ARBA00022759"/>
    </source>
</evidence>
<dbReference type="EMBL" id="ASHM01001009">
    <property type="protein sequence ID" value="PNY05855.1"/>
    <property type="molecule type" value="Genomic_DNA"/>
</dbReference>
<dbReference type="InterPro" id="IPR039537">
    <property type="entry name" value="Retrotran_Ty1/copia-like"/>
</dbReference>
<dbReference type="Pfam" id="PF07727">
    <property type="entry name" value="RVT_2"/>
    <property type="match status" value="2"/>
</dbReference>
<dbReference type="InterPro" id="IPR001584">
    <property type="entry name" value="Integrase_cat-core"/>
</dbReference>
<evidence type="ECO:0000256" key="8">
    <source>
        <dbReference type="ARBA" id="ARBA00022932"/>
    </source>
</evidence>
<dbReference type="GO" id="GO:0006310">
    <property type="term" value="P:DNA recombination"/>
    <property type="evidence" value="ECO:0007669"/>
    <property type="project" value="UniProtKB-KW"/>
</dbReference>
<keyword evidence="5" id="KW-0460">Magnesium</keyword>
<keyword evidence="8" id="KW-0808">Transferase</keyword>
<dbReference type="GO" id="GO:0003964">
    <property type="term" value="F:RNA-directed DNA polymerase activity"/>
    <property type="evidence" value="ECO:0007669"/>
    <property type="project" value="UniProtKB-KW"/>
</dbReference>
<dbReference type="GO" id="GO:0016787">
    <property type="term" value="F:hydrolase activity"/>
    <property type="evidence" value="ECO:0007669"/>
    <property type="project" value="UniProtKB-KW"/>
</dbReference>
<dbReference type="STRING" id="57577.A0A2K3NS41"/>
<dbReference type="GO" id="GO:0015074">
    <property type="term" value="P:DNA integration"/>
    <property type="evidence" value="ECO:0007669"/>
    <property type="project" value="UniProtKB-KW"/>
</dbReference>
<evidence type="ECO:0000313" key="14">
    <source>
        <dbReference type="Proteomes" id="UP000236291"/>
    </source>
</evidence>
<dbReference type="InterPro" id="IPR013103">
    <property type="entry name" value="RVT_2"/>
</dbReference>
<feature type="region of interest" description="Disordered" evidence="11">
    <location>
        <begin position="175"/>
        <end position="216"/>
    </location>
</feature>
<keyword evidence="3" id="KW-0255">Endonuclease</keyword>
<keyword evidence="7" id="KW-0695">RNA-directed DNA polymerase</keyword>
<dbReference type="AlphaFoldDB" id="A0A2K3NS41"/>
<dbReference type="InterPro" id="IPR036397">
    <property type="entry name" value="RNaseH_sf"/>
</dbReference>
<dbReference type="CDD" id="cd09272">
    <property type="entry name" value="RNase_HI_RT_Ty1"/>
    <property type="match status" value="1"/>
</dbReference>
<protein>
    <submittedName>
        <fullName evidence="13">Putative copia-type protein</fullName>
    </submittedName>
</protein>
<feature type="domain" description="Integrase catalytic" evidence="12">
    <location>
        <begin position="1"/>
        <end position="100"/>
    </location>
</feature>
<evidence type="ECO:0000256" key="7">
    <source>
        <dbReference type="ARBA" id="ARBA00022918"/>
    </source>
</evidence>
<accession>A0A2K3NS41</accession>
<dbReference type="Pfam" id="PF25597">
    <property type="entry name" value="SH3_retrovirus"/>
    <property type="match status" value="1"/>
</dbReference>
<evidence type="ECO:0000256" key="11">
    <source>
        <dbReference type="SAM" id="MobiDB-lite"/>
    </source>
</evidence>
<evidence type="ECO:0000256" key="6">
    <source>
        <dbReference type="ARBA" id="ARBA00022908"/>
    </source>
</evidence>
<evidence type="ECO:0000313" key="13">
    <source>
        <dbReference type="EMBL" id="PNY05855.1"/>
    </source>
</evidence>
<proteinExistence type="predicted"/>
<dbReference type="InterPro" id="IPR012337">
    <property type="entry name" value="RNaseH-like_sf"/>
</dbReference>
<dbReference type="SUPFAM" id="SSF53098">
    <property type="entry name" value="Ribonuclease H-like"/>
    <property type="match status" value="1"/>
</dbReference>
<keyword evidence="8" id="KW-0239">DNA-directed DNA polymerase</keyword>
<dbReference type="PANTHER" id="PTHR42648">
    <property type="entry name" value="TRANSPOSASE, PUTATIVE-RELATED"/>
    <property type="match status" value="1"/>
</dbReference>
<evidence type="ECO:0000256" key="4">
    <source>
        <dbReference type="ARBA" id="ARBA00022801"/>
    </source>
</evidence>
<keyword evidence="1" id="KW-0540">Nuclease</keyword>
<dbReference type="GO" id="GO:0003887">
    <property type="term" value="F:DNA-directed DNA polymerase activity"/>
    <property type="evidence" value="ECO:0007669"/>
    <property type="project" value="UniProtKB-KW"/>
</dbReference>
<dbReference type="Proteomes" id="UP000236291">
    <property type="component" value="Unassembled WGS sequence"/>
</dbReference>
<dbReference type="GO" id="GO:0003676">
    <property type="term" value="F:nucleic acid binding"/>
    <property type="evidence" value="ECO:0007669"/>
    <property type="project" value="InterPro"/>
</dbReference>
<keyword evidence="2" id="KW-0479">Metal-binding</keyword>
<comment type="caution">
    <text evidence="13">The sequence shown here is derived from an EMBL/GenBank/DDBJ whole genome shotgun (WGS) entry which is preliminary data.</text>
</comment>
<evidence type="ECO:0000256" key="1">
    <source>
        <dbReference type="ARBA" id="ARBA00022722"/>
    </source>
</evidence>
<sequence length="502" mass="57419">MVICIDPTLVAPVTAFLFESFYEENGIEHEVTAPYTPQHNGLAERRNIIILDMARCMVKHRNLPKSFWGEVVNTAVYVLNRCPTRKLKDKDPEEVWCGKKPNVSHFRVFGALCYKHVSEVKRKNLDDRSESMILVGYHATGAYKLYDPKSKKMIFSRDVIVDEAKSWDWISGSSTSKPVMSLTEDESSDSETGVEIGVDTPDVGSPDTHEPNQQGQEELQLDYKIVSLQMTMKKWKKAMEEELNAIERNQTWELVKLPAEKKAITVKWVFIKLNPDGLVAKIETVRLVIAIANARDWPMYHMDVKSAFLNGPLEELVFVTQPPDDLLITGSDTVKIKEFKIVMMTEFEMTDLGSVSYFLGIEFLRTTRGLMLHQRKCGGEILKRFKMTDCIPVITPMEANLRPDICFVVGLVSRFMEEPRKSYMNSARRVLRYIARTLEFGILFPTSARNARKEIICYSDVDWCGDKIDRRCTTGYFFKFMDASVSWCSKKQPVVSLSSCEA</sequence>
<dbReference type="Gene3D" id="3.30.420.10">
    <property type="entry name" value="Ribonuclease H-like superfamily/Ribonuclease H"/>
    <property type="match status" value="1"/>
</dbReference>
<keyword evidence="9" id="KW-0233">DNA recombination</keyword>
<keyword evidence="4" id="KW-0378">Hydrolase</keyword>
<dbReference type="GO" id="GO:0046872">
    <property type="term" value="F:metal ion binding"/>
    <property type="evidence" value="ECO:0007669"/>
    <property type="project" value="UniProtKB-KW"/>
</dbReference>
<evidence type="ECO:0000256" key="10">
    <source>
        <dbReference type="ARBA" id="ARBA00023268"/>
    </source>
</evidence>
<evidence type="ECO:0000259" key="12">
    <source>
        <dbReference type="PROSITE" id="PS50994"/>
    </source>
</evidence>
<evidence type="ECO:0000256" key="5">
    <source>
        <dbReference type="ARBA" id="ARBA00022842"/>
    </source>
</evidence>
<keyword evidence="10" id="KW-0511">Multifunctional enzyme</keyword>
<evidence type="ECO:0000256" key="9">
    <source>
        <dbReference type="ARBA" id="ARBA00023172"/>
    </source>
</evidence>
<reference evidence="13 14" key="1">
    <citation type="journal article" date="2014" name="Am. J. Bot.">
        <title>Genome assembly and annotation for red clover (Trifolium pratense; Fabaceae).</title>
        <authorList>
            <person name="Istvanek J."/>
            <person name="Jaros M."/>
            <person name="Krenek A."/>
            <person name="Repkova J."/>
        </authorList>
    </citation>
    <scope>NUCLEOTIDE SEQUENCE [LARGE SCALE GENOMIC DNA]</scope>
    <source>
        <strain evidence="14">cv. Tatra</strain>
        <tissue evidence="13">Young leaves</tissue>
    </source>
</reference>
<dbReference type="InterPro" id="IPR057670">
    <property type="entry name" value="SH3_retrovirus"/>
</dbReference>
<evidence type="ECO:0000256" key="2">
    <source>
        <dbReference type="ARBA" id="ARBA00022723"/>
    </source>
</evidence>
<dbReference type="GO" id="GO:0004519">
    <property type="term" value="F:endonuclease activity"/>
    <property type="evidence" value="ECO:0007669"/>
    <property type="project" value="UniProtKB-KW"/>
</dbReference>
<keyword evidence="6" id="KW-0229">DNA integration</keyword>